<dbReference type="SMR" id="A0A7M7Q314"/>
<keyword evidence="1" id="KW-0677">Repeat</keyword>
<feature type="repeat" description="ANK" evidence="3">
    <location>
        <begin position="116"/>
        <end position="148"/>
    </location>
</feature>
<keyword evidence="2 3" id="KW-0040">ANK repeat</keyword>
<evidence type="ECO:0000313" key="5">
    <source>
        <dbReference type="Proteomes" id="UP000002358"/>
    </source>
</evidence>
<name>A0A7M7Q314_NASVI</name>
<dbReference type="InParanoid" id="A0A7M7Q314"/>
<dbReference type="GeneID" id="116416335"/>
<dbReference type="SUPFAM" id="SSF48403">
    <property type="entry name" value="Ankyrin repeat"/>
    <property type="match status" value="1"/>
</dbReference>
<dbReference type="PROSITE" id="PS50088">
    <property type="entry name" value="ANK_REPEAT"/>
    <property type="match status" value="2"/>
</dbReference>
<dbReference type="SMART" id="SM00248">
    <property type="entry name" value="ANK"/>
    <property type="match status" value="7"/>
</dbReference>
<dbReference type="Gene3D" id="1.25.40.20">
    <property type="entry name" value="Ankyrin repeat-containing domain"/>
    <property type="match status" value="2"/>
</dbReference>
<dbReference type="InterPro" id="IPR002110">
    <property type="entry name" value="Ankyrin_rpt"/>
</dbReference>
<dbReference type="Pfam" id="PF13857">
    <property type="entry name" value="Ank_5"/>
    <property type="match status" value="1"/>
</dbReference>
<dbReference type="GO" id="GO:0005737">
    <property type="term" value="C:cytoplasm"/>
    <property type="evidence" value="ECO:0007669"/>
    <property type="project" value="TreeGrafter"/>
</dbReference>
<protein>
    <submittedName>
        <fullName evidence="4">Uncharacterized protein</fullName>
    </submittedName>
</protein>
<dbReference type="Pfam" id="PF00023">
    <property type="entry name" value="Ank"/>
    <property type="match status" value="1"/>
</dbReference>
<dbReference type="PROSITE" id="PS50297">
    <property type="entry name" value="ANK_REP_REGION"/>
    <property type="match status" value="1"/>
</dbReference>
<dbReference type="InterPro" id="IPR036770">
    <property type="entry name" value="Ankyrin_rpt-contain_sf"/>
</dbReference>
<dbReference type="EnsemblMetazoa" id="XM_031924250">
    <property type="protein sequence ID" value="XP_031780110"/>
    <property type="gene ID" value="LOC116416335"/>
</dbReference>
<dbReference type="KEGG" id="nvi:116416335"/>
<dbReference type="OrthoDB" id="8175398at2759"/>
<evidence type="ECO:0000256" key="1">
    <source>
        <dbReference type="ARBA" id="ARBA00022737"/>
    </source>
</evidence>
<reference evidence="4" key="1">
    <citation type="submission" date="2021-01" db="UniProtKB">
        <authorList>
            <consortium name="EnsemblMetazoa"/>
        </authorList>
    </citation>
    <scope>IDENTIFICATION</scope>
</reference>
<organism evidence="4 5">
    <name type="scientific">Nasonia vitripennis</name>
    <name type="common">Parasitic wasp</name>
    <dbReference type="NCBI Taxonomy" id="7425"/>
    <lineage>
        <taxon>Eukaryota</taxon>
        <taxon>Metazoa</taxon>
        <taxon>Ecdysozoa</taxon>
        <taxon>Arthropoda</taxon>
        <taxon>Hexapoda</taxon>
        <taxon>Insecta</taxon>
        <taxon>Pterygota</taxon>
        <taxon>Neoptera</taxon>
        <taxon>Endopterygota</taxon>
        <taxon>Hymenoptera</taxon>
        <taxon>Apocrita</taxon>
        <taxon>Proctotrupomorpha</taxon>
        <taxon>Chalcidoidea</taxon>
        <taxon>Pteromalidae</taxon>
        <taxon>Pteromalinae</taxon>
        <taxon>Nasonia</taxon>
    </lineage>
</organism>
<dbReference type="PANTHER" id="PTHR24198">
    <property type="entry name" value="ANKYRIN REPEAT AND PROTEIN KINASE DOMAIN-CONTAINING PROTEIN"/>
    <property type="match status" value="1"/>
</dbReference>
<dbReference type="AlphaFoldDB" id="A0A7M7Q314"/>
<proteinExistence type="predicted"/>
<dbReference type="RefSeq" id="XP_031780110.1">
    <property type="nucleotide sequence ID" value="XM_031924250.1"/>
</dbReference>
<evidence type="ECO:0000256" key="2">
    <source>
        <dbReference type="ARBA" id="ARBA00023043"/>
    </source>
</evidence>
<dbReference type="PANTHER" id="PTHR24198:SF165">
    <property type="entry name" value="ANKYRIN REPEAT-CONTAINING PROTEIN-RELATED"/>
    <property type="match status" value="1"/>
</dbReference>
<keyword evidence="5" id="KW-1185">Reference proteome</keyword>
<sequence length="286" mass="31939">MKDEEGNTPLNYYLQFSGSARTPSLAIVEILLKKGASVEAKNTHGVAPVHAAMNFQSKDIITKLLERIDNADLRDNYGCSLLHGLVDNKWLLSNEALEIAEMILIKNPTIDLYVQNGWTPLHRAVIRRHSELVQFLLEQGADVNALTESGDTSLHLLFNTMENDSENIDITITHMLIAEGANLEILNSCNMSALHMAARHYRLRMMLRLLSHCCKKVVILQDRKGNTALHKILAAFSSNAVVTELYVEITNQFLSKAGDCLVNIPNKQGKTLLHLAAQQKHVKSYC</sequence>
<accession>A0A7M7Q314</accession>
<evidence type="ECO:0000256" key="3">
    <source>
        <dbReference type="PROSITE-ProRule" id="PRU00023"/>
    </source>
</evidence>
<evidence type="ECO:0000313" key="4">
    <source>
        <dbReference type="EnsemblMetazoa" id="XP_031780110"/>
    </source>
</evidence>
<feature type="repeat" description="ANK" evidence="3">
    <location>
        <begin position="5"/>
        <end position="43"/>
    </location>
</feature>
<dbReference type="Proteomes" id="UP000002358">
    <property type="component" value="Chromosome 2"/>
</dbReference>